<reference evidence="2" key="1">
    <citation type="submission" date="2018-05" db="EMBL/GenBank/DDBJ databases">
        <authorList>
            <person name="Lanie J.A."/>
            <person name="Ng W.-L."/>
            <person name="Kazmierczak K.M."/>
            <person name="Andrzejewski T.M."/>
            <person name="Davidsen T.M."/>
            <person name="Wayne K.J."/>
            <person name="Tettelin H."/>
            <person name="Glass J.I."/>
            <person name="Rusch D."/>
            <person name="Podicherti R."/>
            <person name="Tsui H.-C.T."/>
            <person name="Winkler M.E."/>
        </authorList>
    </citation>
    <scope>NUCLEOTIDE SEQUENCE</scope>
</reference>
<dbReference type="AlphaFoldDB" id="A0A382TEM9"/>
<dbReference type="EMBL" id="UINC01135653">
    <property type="protein sequence ID" value="SVD19937.1"/>
    <property type="molecule type" value="Genomic_DNA"/>
</dbReference>
<evidence type="ECO:0000313" key="2">
    <source>
        <dbReference type="EMBL" id="SVD19937.1"/>
    </source>
</evidence>
<gene>
    <name evidence="2" type="ORF">METZ01_LOCUS372791</name>
</gene>
<name>A0A382TEM9_9ZZZZ</name>
<proteinExistence type="predicted"/>
<evidence type="ECO:0000256" key="1">
    <source>
        <dbReference type="SAM" id="Phobius"/>
    </source>
</evidence>
<keyword evidence="1" id="KW-0812">Transmembrane</keyword>
<accession>A0A382TEM9</accession>
<protein>
    <submittedName>
        <fullName evidence="2">Uncharacterized protein</fullName>
    </submittedName>
</protein>
<sequence length="36" mass="3779">MAVKKNFLLLAIIVGSGGIALGIFTMFLSISDILNP</sequence>
<feature type="transmembrane region" description="Helical" evidence="1">
    <location>
        <begin position="7"/>
        <end position="30"/>
    </location>
</feature>
<keyword evidence="1" id="KW-1133">Transmembrane helix</keyword>
<keyword evidence="1" id="KW-0472">Membrane</keyword>
<organism evidence="2">
    <name type="scientific">marine metagenome</name>
    <dbReference type="NCBI Taxonomy" id="408172"/>
    <lineage>
        <taxon>unclassified sequences</taxon>
        <taxon>metagenomes</taxon>
        <taxon>ecological metagenomes</taxon>
    </lineage>
</organism>